<dbReference type="AlphaFoldDB" id="A0A9D1FYI5"/>
<evidence type="ECO:0000256" key="1">
    <source>
        <dbReference type="SAM" id="Coils"/>
    </source>
</evidence>
<accession>A0A9D1FYI5</accession>
<keyword evidence="1" id="KW-0175">Coiled coil</keyword>
<dbReference type="Proteomes" id="UP000824139">
    <property type="component" value="Unassembled WGS sequence"/>
</dbReference>
<reference evidence="4" key="1">
    <citation type="submission" date="2020-10" db="EMBL/GenBank/DDBJ databases">
        <authorList>
            <person name="Gilroy R."/>
        </authorList>
    </citation>
    <scope>NUCLEOTIDE SEQUENCE</scope>
    <source>
        <strain evidence="4">CHK152-2994</strain>
    </source>
</reference>
<protein>
    <submittedName>
        <fullName evidence="4">Septum formation initiator family protein</fullName>
    </submittedName>
</protein>
<keyword evidence="3" id="KW-0812">Transmembrane</keyword>
<feature type="coiled-coil region" evidence="1">
    <location>
        <begin position="78"/>
        <end position="105"/>
    </location>
</feature>
<feature type="transmembrane region" description="Helical" evidence="3">
    <location>
        <begin position="44"/>
        <end position="68"/>
    </location>
</feature>
<sequence>MTADYTQNQNSNSEQAAGGNVQKPKDASAKLKHKSRVQKVKKGFYYSFLTLVLLFCLIQVGFGAILNISKTISYKAKIKTLEKVRDEAEARNQDLKYDIKQFSTTASLEGIARNNLKMAGEDEVLVIINKEPKETGKTKKK</sequence>
<keyword evidence="3" id="KW-1133">Transmembrane helix</keyword>
<name>A0A9D1FYI5_9BACT</name>
<dbReference type="InterPro" id="IPR007060">
    <property type="entry name" value="FtsL/DivIC"/>
</dbReference>
<feature type="compositionally biased region" description="Polar residues" evidence="2">
    <location>
        <begin position="1"/>
        <end position="15"/>
    </location>
</feature>
<comment type="caution">
    <text evidence="4">The sequence shown here is derived from an EMBL/GenBank/DDBJ whole genome shotgun (WGS) entry which is preliminary data.</text>
</comment>
<keyword evidence="3" id="KW-0472">Membrane</keyword>
<organism evidence="4 5">
    <name type="scientific">Candidatus Scatenecus faecavium</name>
    <dbReference type="NCBI Taxonomy" id="2840915"/>
    <lineage>
        <taxon>Bacteria</taxon>
        <taxon>Candidatus Scatenecus</taxon>
    </lineage>
</organism>
<evidence type="ECO:0000256" key="2">
    <source>
        <dbReference type="SAM" id="MobiDB-lite"/>
    </source>
</evidence>
<feature type="region of interest" description="Disordered" evidence="2">
    <location>
        <begin position="1"/>
        <end position="30"/>
    </location>
</feature>
<dbReference type="EMBL" id="DVJO01000210">
    <property type="protein sequence ID" value="HIS83836.1"/>
    <property type="molecule type" value="Genomic_DNA"/>
</dbReference>
<evidence type="ECO:0000313" key="4">
    <source>
        <dbReference type="EMBL" id="HIS83836.1"/>
    </source>
</evidence>
<reference evidence="4" key="2">
    <citation type="journal article" date="2021" name="PeerJ">
        <title>Extensive microbial diversity within the chicken gut microbiome revealed by metagenomics and culture.</title>
        <authorList>
            <person name="Gilroy R."/>
            <person name="Ravi A."/>
            <person name="Getino M."/>
            <person name="Pursley I."/>
            <person name="Horton D.L."/>
            <person name="Alikhan N.F."/>
            <person name="Baker D."/>
            <person name="Gharbi K."/>
            <person name="Hall N."/>
            <person name="Watson M."/>
            <person name="Adriaenssens E.M."/>
            <person name="Foster-Nyarko E."/>
            <person name="Jarju S."/>
            <person name="Secka A."/>
            <person name="Antonio M."/>
            <person name="Oren A."/>
            <person name="Chaudhuri R.R."/>
            <person name="La Ragione R."/>
            <person name="Hildebrand F."/>
            <person name="Pallen M.J."/>
        </authorList>
    </citation>
    <scope>NUCLEOTIDE SEQUENCE</scope>
    <source>
        <strain evidence="4">CHK152-2994</strain>
    </source>
</reference>
<evidence type="ECO:0000256" key="3">
    <source>
        <dbReference type="SAM" id="Phobius"/>
    </source>
</evidence>
<dbReference type="Pfam" id="PF04977">
    <property type="entry name" value="DivIC"/>
    <property type="match status" value="1"/>
</dbReference>
<proteinExistence type="predicted"/>
<gene>
    <name evidence="4" type="ORF">IAD41_09565</name>
</gene>
<evidence type="ECO:0000313" key="5">
    <source>
        <dbReference type="Proteomes" id="UP000824139"/>
    </source>
</evidence>